<dbReference type="Proteomes" id="UP001208570">
    <property type="component" value="Unassembled WGS sequence"/>
</dbReference>
<evidence type="ECO:0000313" key="2">
    <source>
        <dbReference type="Proteomes" id="UP001208570"/>
    </source>
</evidence>
<evidence type="ECO:0000313" key="1">
    <source>
        <dbReference type="EMBL" id="KAK2165097.1"/>
    </source>
</evidence>
<proteinExistence type="predicted"/>
<dbReference type="InterPro" id="IPR036028">
    <property type="entry name" value="SH3-like_dom_sf"/>
</dbReference>
<comment type="caution">
    <text evidence="1">The sequence shown here is derived from an EMBL/GenBank/DDBJ whole genome shotgun (WGS) entry which is preliminary data.</text>
</comment>
<dbReference type="SUPFAM" id="SSF50044">
    <property type="entry name" value="SH3-domain"/>
    <property type="match status" value="1"/>
</dbReference>
<protein>
    <submittedName>
        <fullName evidence="1">Uncharacterized protein</fullName>
    </submittedName>
</protein>
<feature type="non-terminal residue" evidence="1">
    <location>
        <position position="1"/>
    </location>
</feature>
<dbReference type="AlphaFoldDB" id="A0AAD9NCC5"/>
<accession>A0AAD9NCC5</accession>
<keyword evidence="2" id="KW-1185">Reference proteome</keyword>
<reference evidence="1" key="1">
    <citation type="journal article" date="2023" name="Mol. Biol. Evol.">
        <title>Third-Generation Sequencing Reveals the Adaptive Role of the Epigenome in Three Deep-Sea Polychaetes.</title>
        <authorList>
            <person name="Perez M."/>
            <person name="Aroh O."/>
            <person name="Sun Y."/>
            <person name="Lan Y."/>
            <person name="Juniper S.K."/>
            <person name="Young C.R."/>
            <person name="Angers B."/>
            <person name="Qian P.Y."/>
        </authorList>
    </citation>
    <scope>NUCLEOTIDE SEQUENCE</scope>
    <source>
        <strain evidence="1">P08H-3</strain>
    </source>
</reference>
<sequence>TSCEVSDYTSEESEDRTIIQLKPGSKVAQALLEFHGCFENDLPFRQNDIIRNGDNSGLFPGHLVKIIK</sequence>
<gene>
    <name evidence="1" type="ORF">LSH36_55g09066</name>
</gene>
<organism evidence="1 2">
    <name type="scientific">Paralvinella palmiformis</name>
    <dbReference type="NCBI Taxonomy" id="53620"/>
    <lineage>
        <taxon>Eukaryota</taxon>
        <taxon>Metazoa</taxon>
        <taxon>Spiralia</taxon>
        <taxon>Lophotrochozoa</taxon>
        <taxon>Annelida</taxon>
        <taxon>Polychaeta</taxon>
        <taxon>Sedentaria</taxon>
        <taxon>Canalipalpata</taxon>
        <taxon>Terebellida</taxon>
        <taxon>Terebelliformia</taxon>
        <taxon>Alvinellidae</taxon>
        <taxon>Paralvinella</taxon>
    </lineage>
</organism>
<dbReference type="EMBL" id="JAODUP010000055">
    <property type="protein sequence ID" value="KAK2165097.1"/>
    <property type="molecule type" value="Genomic_DNA"/>
</dbReference>
<name>A0AAD9NCC5_9ANNE</name>